<dbReference type="CDD" id="cd09633">
    <property type="entry name" value="Deltex_C"/>
    <property type="match status" value="1"/>
</dbReference>
<evidence type="ECO:0000256" key="10">
    <source>
        <dbReference type="SAM" id="MobiDB-lite"/>
    </source>
</evidence>
<feature type="region of interest" description="Disordered" evidence="10">
    <location>
        <begin position="1"/>
        <end position="26"/>
    </location>
</feature>
<organism evidence="12 13">
    <name type="scientific">Nothoprocta pentlandii</name>
    <dbReference type="NCBI Taxonomy" id="2585814"/>
    <lineage>
        <taxon>Eukaryota</taxon>
        <taxon>Metazoa</taxon>
        <taxon>Chordata</taxon>
        <taxon>Craniata</taxon>
        <taxon>Vertebrata</taxon>
        <taxon>Euteleostomi</taxon>
        <taxon>Archelosauria</taxon>
        <taxon>Archosauria</taxon>
        <taxon>Dinosauria</taxon>
        <taxon>Saurischia</taxon>
        <taxon>Theropoda</taxon>
        <taxon>Coelurosauria</taxon>
        <taxon>Aves</taxon>
        <taxon>Palaeognathae</taxon>
        <taxon>Tinamiformes</taxon>
        <taxon>Tinamidae</taxon>
        <taxon>Nothoprocta</taxon>
    </lineage>
</organism>
<comment type="pathway">
    <text evidence="2 9">Protein modification; protein ubiquitination.</text>
</comment>
<dbReference type="GO" id="GO:0007219">
    <property type="term" value="P:Notch signaling pathway"/>
    <property type="evidence" value="ECO:0007669"/>
    <property type="project" value="InterPro"/>
</dbReference>
<keyword evidence="4 9" id="KW-0808">Transferase</keyword>
<dbReference type="AlphaFoldDB" id="A0A7K7A2P0"/>
<feature type="non-terminal residue" evidence="12">
    <location>
        <position position="742"/>
    </location>
</feature>
<feature type="non-terminal residue" evidence="12">
    <location>
        <position position="1"/>
    </location>
</feature>
<dbReference type="InterPro" id="IPR048418">
    <property type="entry name" value="DTX3L_a/b_dom"/>
</dbReference>
<feature type="region of interest" description="Disordered" evidence="10">
    <location>
        <begin position="523"/>
        <end position="552"/>
    </location>
</feature>
<dbReference type="InterPro" id="IPR001841">
    <property type="entry name" value="Znf_RING"/>
</dbReference>
<dbReference type="GO" id="GO:0008270">
    <property type="term" value="F:zinc ion binding"/>
    <property type="evidence" value="ECO:0007669"/>
    <property type="project" value="UniProtKB-KW"/>
</dbReference>
<dbReference type="InterPro" id="IPR013083">
    <property type="entry name" value="Znf_RING/FYVE/PHD"/>
</dbReference>
<dbReference type="Pfam" id="PF21717">
    <property type="entry name" value="DTX3L_a-b"/>
    <property type="match status" value="1"/>
</dbReference>
<name>A0A7K7A2P0_9AVES</name>
<dbReference type="Pfam" id="PF13923">
    <property type="entry name" value="zf-C3HC4_2"/>
    <property type="match status" value="1"/>
</dbReference>
<evidence type="ECO:0000256" key="7">
    <source>
        <dbReference type="ARBA" id="ARBA00022833"/>
    </source>
</evidence>
<dbReference type="Proteomes" id="UP000538817">
    <property type="component" value="Unassembled WGS sequence"/>
</dbReference>
<dbReference type="Gene3D" id="3.30.70.330">
    <property type="match status" value="1"/>
</dbReference>
<dbReference type="SUPFAM" id="SSF57850">
    <property type="entry name" value="RING/U-box"/>
    <property type="match status" value="1"/>
</dbReference>
<comment type="subcellular location">
    <subcellularLocation>
        <location evidence="9">Cytoplasm</location>
    </subcellularLocation>
</comment>
<accession>A0A7K7A2P0</accession>
<dbReference type="Gene3D" id="3.30.40.10">
    <property type="entry name" value="Zinc/RING finger domain, C3HC4 (zinc finger)"/>
    <property type="match status" value="1"/>
</dbReference>
<dbReference type="UniPathway" id="UPA00143"/>
<dbReference type="Pfam" id="PF18102">
    <property type="entry name" value="DTC"/>
    <property type="match status" value="1"/>
</dbReference>
<dbReference type="GO" id="GO:0016874">
    <property type="term" value="F:ligase activity"/>
    <property type="evidence" value="ECO:0007669"/>
    <property type="project" value="UniProtKB-KW"/>
</dbReference>
<dbReference type="PROSITE" id="PS50089">
    <property type="entry name" value="ZF_RING_2"/>
    <property type="match status" value="1"/>
</dbReference>
<dbReference type="Gene3D" id="3.30.390.130">
    <property type="match status" value="1"/>
</dbReference>
<proteinExistence type="inferred from homology"/>
<reference evidence="12 13" key="1">
    <citation type="submission" date="2019-09" db="EMBL/GenBank/DDBJ databases">
        <title>Bird 10,000 Genomes (B10K) Project - Family phase.</title>
        <authorList>
            <person name="Zhang G."/>
        </authorList>
    </citation>
    <scope>NUCLEOTIDE SEQUENCE [LARGE SCALE GENOMIC DNA]</scope>
    <source>
        <strain evidence="12">B10K-MSB-04</strain>
    </source>
</reference>
<feature type="compositionally biased region" description="Low complexity" evidence="10">
    <location>
        <begin position="90"/>
        <end position="99"/>
    </location>
</feature>
<dbReference type="EC" id="2.3.2.27" evidence="9"/>
<dbReference type="InterPro" id="IPR039398">
    <property type="entry name" value="Deltex_fam"/>
</dbReference>
<comment type="caution">
    <text evidence="12">The sequence shown here is derived from an EMBL/GenBank/DDBJ whole genome shotgun (WGS) entry which is preliminary data.</text>
</comment>
<dbReference type="GO" id="GO:0016567">
    <property type="term" value="P:protein ubiquitination"/>
    <property type="evidence" value="ECO:0007669"/>
    <property type="project" value="UniProtKB-UniRule"/>
</dbReference>
<evidence type="ECO:0000256" key="4">
    <source>
        <dbReference type="ARBA" id="ARBA00022679"/>
    </source>
</evidence>
<dbReference type="GO" id="GO:0061630">
    <property type="term" value="F:ubiquitin protein ligase activity"/>
    <property type="evidence" value="ECO:0007669"/>
    <property type="project" value="UniProtKB-UniRule"/>
</dbReference>
<feature type="region of interest" description="Disordered" evidence="10">
    <location>
        <begin position="88"/>
        <end position="115"/>
    </location>
</feature>
<evidence type="ECO:0000256" key="1">
    <source>
        <dbReference type="ARBA" id="ARBA00000900"/>
    </source>
</evidence>
<keyword evidence="12" id="KW-0436">Ligase</keyword>
<dbReference type="InterPro" id="IPR039396">
    <property type="entry name" value="Deltex_C"/>
</dbReference>
<dbReference type="Pfam" id="PF21718">
    <property type="entry name" value="KH_DTX3L"/>
    <property type="match status" value="2"/>
</dbReference>
<evidence type="ECO:0000256" key="8">
    <source>
        <dbReference type="PROSITE-ProRule" id="PRU00175"/>
    </source>
</evidence>
<dbReference type="Pfam" id="PF23222">
    <property type="entry name" value="RRM_PARP14_1"/>
    <property type="match status" value="1"/>
</dbReference>
<dbReference type="InterPro" id="IPR057051">
    <property type="entry name" value="PARP14_RPM_1"/>
</dbReference>
<dbReference type="PANTHER" id="PTHR12622">
    <property type="entry name" value="DELTEX-RELATED"/>
    <property type="match status" value="1"/>
</dbReference>
<comment type="similarity">
    <text evidence="3 9">Belongs to the Deltex family.</text>
</comment>
<dbReference type="InterPro" id="IPR039399">
    <property type="entry name" value="Deltex_C_sf"/>
</dbReference>
<feature type="domain" description="RING-type" evidence="11">
    <location>
        <begin position="563"/>
        <end position="602"/>
    </location>
</feature>
<evidence type="ECO:0000256" key="9">
    <source>
        <dbReference type="RuleBase" id="RU367105"/>
    </source>
</evidence>
<evidence type="ECO:0000256" key="3">
    <source>
        <dbReference type="ARBA" id="ARBA00009413"/>
    </source>
</evidence>
<gene>
    <name evidence="12" type="primary">Dtx3l</name>
    <name evidence="12" type="ORF">NOTPEN_R13069</name>
</gene>
<dbReference type="GO" id="GO:0005737">
    <property type="term" value="C:cytoplasm"/>
    <property type="evidence" value="ECO:0007669"/>
    <property type="project" value="UniProtKB-SubCell"/>
</dbReference>
<evidence type="ECO:0000259" key="11">
    <source>
        <dbReference type="PROSITE" id="PS50089"/>
    </source>
</evidence>
<keyword evidence="6 8" id="KW-0863">Zinc-finger</keyword>
<keyword evidence="7 9" id="KW-0862">Zinc</keyword>
<keyword evidence="9" id="KW-0963">Cytoplasm</keyword>
<sequence length="742" mass="83950">MAAARGMAAPLLVRLEPAPDAQSGEKLRRKLEKYFQSKRDSGGGECEVRAGGQPGTYRVCFRQERDRRSVRSRGKHVLEVGEQSLQILVEPQEPEQGGEPPREQPTAEAMAGKVRRVSRPRPALWEGKNTHFDTFFFFSLQIFISVSVTLNASMFTEQQREEITMICPNLRRERSRDVDGYEKLTGDYADIEKLYHYCKDLIAGNDKSHRFSYSEIKSDLEFENGLDAEKSLCVPTAHYEYFSHAYKGKTEELCGRLGVGIKSKNSDSGNTQICFTCDTNPTSIQAAKEAFTTAFLSSTKDLDQKRIPFTNSNEVKEAKMKINARLPNLLVQQEGNKLLLRGPTSEISAAQEFLAEESEKSQTEKNMRISAELYKYRNGIEVDASEFKLLEPILSKEIEDISRNFDTMVDNVPHGQKMVIRFKPRTYAFDMSSHATESFISAFQDASARLREKGISWTLSEDNKKRVNMHIDGKQLENLPVKLKEDKFVSGSLPNYLHGAENCNMSVLDTEETAQTRNRTVLVSDPRPQEASRVSEMKYDRQKSKLASKEKKAEDEEQGKEVCVICMSSIINKEVLTKCRHAFCKSCIQQAMMYKKVCPICNICYGVIQGDQPEGKMTSKIIPGELPGYPTCKTIEIRYDMPSGIQTKSHPNPGKPYSGTVRTAYLPDNKEGQEILHLLRKAFDQKLIFTVGQSRSTGSDDVITWNDIHHKTRKDGGPTKFGYPDPDYLKRVRSELKAKGIE</sequence>
<dbReference type="InterPro" id="IPR017907">
    <property type="entry name" value="Znf_RING_CS"/>
</dbReference>
<dbReference type="PROSITE" id="PS00518">
    <property type="entry name" value="ZF_RING_1"/>
    <property type="match status" value="1"/>
</dbReference>
<evidence type="ECO:0000313" key="13">
    <source>
        <dbReference type="Proteomes" id="UP000538817"/>
    </source>
</evidence>
<dbReference type="EMBL" id="VZSG01000614">
    <property type="protein sequence ID" value="NWX90193.1"/>
    <property type="molecule type" value="Genomic_DNA"/>
</dbReference>
<evidence type="ECO:0000256" key="6">
    <source>
        <dbReference type="ARBA" id="ARBA00022771"/>
    </source>
</evidence>
<feature type="compositionally biased region" description="Basic and acidic residues" evidence="10">
    <location>
        <begin position="527"/>
        <end position="552"/>
    </location>
</feature>
<comment type="catalytic activity">
    <reaction evidence="1 9">
        <text>S-ubiquitinyl-[E2 ubiquitin-conjugating enzyme]-L-cysteine + [acceptor protein]-L-lysine = [E2 ubiquitin-conjugating enzyme]-L-cysteine + N(6)-ubiquitinyl-[acceptor protein]-L-lysine.</text>
        <dbReference type="EC" id="2.3.2.27"/>
    </reaction>
</comment>
<dbReference type="SMART" id="SM00184">
    <property type="entry name" value="RING"/>
    <property type="match status" value="1"/>
</dbReference>
<evidence type="ECO:0000256" key="5">
    <source>
        <dbReference type="ARBA" id="ARBA00022723"/>
    </source>
</evidence>
<protein>
    <recommendedName>
        <fullName evidence="9">E3 ubiquitin-protein ligase</fullName>
        <ecNumber evidence="9">2.3.2.27</ecNumber>
    </recommendedName>
</protein>
<keyword evidence="13" id="KW-1185">Reference proteome</keyword>
<evidence type="ECO:0000256" key="2">
    <source>
        <dbReference type="ARBA" id="ARBA00004906"/>
    </source>
</evidence>
<evidence type="ECO:0000313" key="12">
    <source>
        <dbReference type="EMBL" id="NWX90193.1"/>
    </source>
</evidence>
<dbReference type="InterPro" id="IPR012677">
    <property type="entry name" value="Nucleotide-bd_a/b_plait_sf"/>
</dbReference>
<dbReference type="InterPro" id="IPR048409">
    <property type="entry name" value="DTX3L_KH-like"/>
</dbReference>
<keyword evidence="5 9" id="KW-0479">Metal-binding</keyword>